<dbReference type="Proteomes" id="UP000030762">
    <property type="component" value="Unassembled WGS sequence"/>
</dbReference>
<dbReference type="VEuPathDB" id="FungiDB:SDRG_13120"/>
<organism evidence="2 3">
    <name type="scientific">Saprolegnia diclina (strain VS20)</name>
    <dbReference type="NCBI Taxonomy" id="1156394"/>
    <lineage>
        <taxon>Eukaryota</taxon>
        <taxon>Sar</taxon>
        <taxon>Stramenopiles</taxon>
        <taxon>Oomycota</taxon>
        <taxon>Saprolegniomycetes</taxon>
        <taxon>Saprolegniales</taxon>
        <taxon>Saprolegniaceae</taxon>
        <taxon>Saprolegnia</taxon>
    </lineage>
</organism>
<dbReference type="InParanoid" id="T0RHG1"/>
<gene>
    <name evidence="2" type="ORF">SDRG_13120</name>
</gene>
<reference evidence="2 3" key="1">
    <citation type="submission" date="2012-04" db="EMBL/GenBank/DDBJ databases">
        <title>The Genome Sequence of Saprolegnia declina VS20.</title>
        <authorList>
            <consortium name="The Broad Institute Genome Sequencing Platform"/>
            <person name="Russ C."/>
            <person name="Nusbaum C."/>
            <person name="Tyler B."/>
            <person name="van West P."/>
            <person name="Dieguez-Uribeondo J."/>
            <person name="de Bruijn I."/>
            <person name="Tripathy S."/>
            <person name="Jiang R."/>
            <person name="Young S.K."/>
            <person name="Zeng Q."/>
            <person name="Gargeya S."/>
            <person name="Fitzgerald M."/>
            <person name="Haas B."/>
            <person name="Abouelleil A."/>
            <person name="Alvarado L."/>
            <person name="Arachchi H.M."/>
            <person name="Berlin A."/>
            <person name="Chapman S.B."/>
            <person name="Goldberg J."/>
            <person name="Griggs A."/>
            <person name="Gujja S."/>
            <person name="Hansen M."/>
            <person name="Howarth C."/>
            <person name="Imamovic A."/>
            <person name="Larimer J."/>
            <person name="McCowen C."/>
            <person name="Montmayeur A."/>
            <person name="Murphy C."/>
            <person name="Neiman D."/>
            <person name="Pearson M."/>
            <person name="Priest M."/>
            <person name="Roberts A."/>
            <person name="Saif S."/>
            <person name="Shea T."/>
            <person name="Sisk P."/>
            <person name="Sykes S."/>
            <person name="Wortman J."/>
            <person name="Nusbaum C."/>
            <person name="Birren B."/>
        </authorList>
    </citation>
    <scope>NUCLEOTIDE SEQUENCE [LARGE SCALE GENOMIC DNA]</scope>
    <source>
        <strain evidence="2 3">VS20</strain>
    </source>
</reference>
<dbReference type="InterPro" id="IPR001611">
    <property type="entry name" value="Leu-rich_rpt"/>
</dbReference>
<dbReference type="GeneID" id="19953847"/>
<proteinExistence type="predicted"/>
<dbReference type="AlphaFoldDB" id="T0RHG1"/>
<dbReference type="RefSeq" id="XP_008617425.1">
    <property type="nucleotide sequence ID" value="XM_008619203.1"/>
</dbReference>
<dbReference type="PROSITE" id="PS51450">
    <property type="entry name" value="LRR"/>
    <property type="match status" value="1"/>
</dbReference>
<dbReference type="OrthoDB" id="7451790at2759"/>
<dbReference type="SUPFAM" id="SSF52058">
    <property type="entry name" value="L domain-like"/>
    <property type="match status" value="1"/>
</dbReference>
<evidence type="ECO:0000313" key="2">
    <source>
        <dbReference type="EMBL" id="EQC29247.1"/>
    </source>
</evidence>
<keyword evidence="1" id="KW-1133">Transmembrane helix</keyword>
<keyword evidence="3" id="KW-1185">Reference proteome</keyword>
<evidence type="ECO:0008006" key="4">
    <source>
        <dbReference type="Google" id="ProtNLM"/>
    </source>
</evidence>
<dbReference type="InterPro" id="IPR032675">
    <property type="entry name" value="LRR_dom_sf"/>
</dbReference>
<feature type="transmembrane region" description="Helical" evidence="1">
    <location>
        <begin position="120"/>
        <end position="141"/>
    </location>
</feature>
<keyword evidence="1" id="KW-0472">Membrane</keyword>
<evidence type="ECO:0000256" key="1">
    <source>
        <dbReference type="SAM" id="Phobius"/>
    </source>
</evidence>
<accession>T0RHG1</accession>
<dbReference type="EMBL" id="JH767186">
    <property type="protein sequence ID" value="EQC29247.1"/>
    <property type="molecule type" value="Genomic_DNA"/>
</dbReference>
<protein>
    <recommendedName>
        <fullName evidence="4">L domain-like protein</fullName>
    </recommendedName>
</protein>
<evidence type="ECO:0000313" key="3">
    <source>
        <dbReference type="Proteomes" id="UP000030762"/>
    </source>
</evidence>
<dbReference type="Gene3D" id="3.80.10.10">
    <property type="entry name" value="Ribonuclease Inhibitor"/>
    <property type="match status" value="1"/>
</dbReference>
<keyword evidence="1" id="KW-0812">Transmembrane</keyword>
<sequence length="365" mass="39137">MYWPALTCLELSGNSALQSIKNLKLTNAIDYFGATSTALSFISIDATTYFALRRLVPTPVNVAQSGVASFDGSVLSAACGAIKDGVIQPLWSWNSVYAWSACVVSPPKASAPATTKSYDWAIVVAAVAGLLALLGTAFVLYKRRRRYAEVETSDGLATELDASTRLSRPSIAMNHCKLRSLSPTIAWPSNLESLYGRHFAIAEDAAILAADDNCPPTAPVCLLNKQCVPRNFDYYALVGTLSTDQTDSSATHTATYSFAAVGNVTNYANATLGFDCGGGYLDLSQLLLPNTLNSTRASRPTIVMNHCKLRSLSPAILWPSNLESLAGNELSALPPNLPETLRILRLSGNHIEDITALRPLPLTYL</sequence>
<name>T0RHG1_SAPDV</name>